<accession>A0A6J7HPF5</accession>
<evidence type="ECO:0000313" key="1">
    <source>
        <dbReference type="EMBL" id="CAB4596129.1"/>
    </source>
</evidence>
<dbReference type="AlphaFoldDB" id="A0A6J7HPF5"/>
<name>A0A6J7HPF5_9ZZZZ</name>
<protein>
    <submittedName>
        <fullName evidence="3">Unannotated protein</fullName>
    </submittedName>
</protein>
<organism evidence="3">
    <name type="scientific">freshwater metagenome</name>
    <dbReference type="NCBI Taxonomy" id="449393"/>
    <lineage>
        <taxon>unclassified sequences</taxon>
        <taxon>metagenomes</taxon>
        <taxon>ecological metagenomes</taxon>
    </lineage>
</organism>
<proteinExistence type="predicted"/>
<dbReference type="EMBL" id="CAEZVK010000066">
    <property type="protein sequence ID" value="CAB4631304.1"/>
    <property type="molecule type" value="Genomic_DNA"/>
</dbReference>
<dbReference type="EMBL" id="CAEZUO010000006">
    <property type="protein sequence ID" value="CAB4596129.1"/>
    <property type="molecule type" value="Genomic_DNA"/>
</dbReference>
<dbReference type="EMBL" id="CAFBNA010000007">
    <property type="protein sequence ID" value="CAB4921278.1"/>
    <property type="molecule type" value="Genomic_DNA"/>
</dbReference>
<reference evidence="3" key="1">
    <citation type="submission" date="2020-05" db="EMBL/GenBank/DDBJ databases">
        <authorList>
            <person name="Chiriac C."/>
            <person name="Salcher M."/>
            <person name="Ghai R."/>
            <person name="Kavagutti S V."/>
        </authorList>
    </citation>
    <scope>NUCLEOTIDE SEQUENCE</scope>
</reference>
<gene>
    <name evidence="1" type="ORF">UFOPK1827_00260</name>
    <name evidence="2" type="ORF">UFOPK2000_00736</name>
    <name evidence="3" type="ORF">UFOPK3708_00273</name>
</gene>
<evidence type="ECO:0000313" key="3">
    <source>
        <dbReference type="EMBL" id="CAB4921278.1"/>
    </source>
</evidence>
<evidence type="ECO:0000313" key="2">
    <source>
        <dbReference type="EMBL" id="CAB4631304.1"/>
    </source>
</evidence>
<sequence>MSKTRTFRILGVVVALAVYMLSIATLSPAGAETSVVPVNVSASPTVGLVDGQAITVTVTAGSSVIYGIEARQCSSTAGPIDYTADFSPTVSGKCTPTALGSAGADVYKTVTAVAPYSTATLEFKVGKGTSGSFSLQGGGSATVQCDETHACKLTLLLQVQNGTVFQSFPIGWDGMGARFNPVTPVRILDTRTTTTPSGVAGRVPEAGTLNLQITGANGIPVDATAVVMNVTAVNPTGAGFVTVWPRGVTQPLSSNLNFAPGDVVPNLVTVGIGSNGQVSLYHQGGTNDLVADVVGYYSPVNGVYFTPLTPVRALDTRTTNTPSGTAARVGQGGEVSLTIANANGVPANATGVVLNVTAVGPDAAGYVTVYPNGVTRPLASNLNFVPGDTIPNSVIVGIGTAGKVNLFNANGTIDLVADIVGYYSPDNTAKQFFPITPVRALDTRNGTGGVSAPVGQGASIDLTIRGANGIPNSASAIVMNTTAVLPTGGSFLTVWPTGVTRPLASNLNFVPGDIIPNLVQVGIGSNGKVSLFNNAGSVDLVADLTGYFA</sequence>